<proteinExistence type="predicted"/>
<keyword evidence="4" id="KW-1185">Reference proteome</keyword>
<dbReference type="EMBL" id="BPQQ01000042">
    <property type="protein sequence ID" value="GJE01705.1"/>
    <property type="molecule type" value="Genomic_DNA"/>
</dbReference>
<feature type="domain" description="Glycosyl transferase family 1" evidence="1">
    <location>
        <begin position="222"/>
        <end position="366"/>
    </location>
</feature>
<sequence length="426" mass="45016">MLSPVKDPARSPAPDRPLDIRHVVIADRGGYPSASNGVHQVARALALEQARAGDATRIVFVADDPGGFAAPPGIRLDPVPLAGPAIRGRVVTLRASSREALLAGAGPQTVFHLHGARQPLLVALTRHLRARGLPYIVTLHSCFSHLFDRHGRVKKPLVALYVALMERAALSGARFVHVLTDLEQAELARLAPRARACLIPNGAFSSTGSGRPPPPERAGPAADGPVFGFCGRLAVFHKGLDLLVEGFARHCRRGGRGRLVLMGPSGGEDLAAQAAALGIADRVTVLEPRYGAERDAVVRGWDFFAISSRLDHWPTAALEAALLGVPVLVTRETGLHELAVRYGAGLLVGDLTAEHVADTLAQAADIAPARWRAMSAGAHRMACEVADWNVAAARIRALYRGLPEPHAAPPIIPLEPAGVARAAPSR</sequence>
<evidence type="ECO:0000259" key="2">
    <source>
        <dbReference type="Pfam" id="PF13439"/>
    </source>
</evidence>
<dbReference type="Proteomes" id="UP001055153">
    <property type="component" value="Unassembled WGS sequence"/>
</dbReference>
<dbReference type="Pfam" id="PF13439">
    <property type="entry name" value="Glyco_transf_4"/>
    <property type="match status" value="1"/>
</dbReference>
<evidence type="ECO:0000313" key="3">
    <source>
        <dbReference type="EMBL" id="GJE01705.1"/>
    </source>
</evidence>
<protein>
    <submittedName>
        <fullName evidence="3">D-inositol-3-phosphate glycosyltransferase</fullName>
    </submittedName>
</protein>
<dbReference type="SUPFAM" id="SSF53756">
    <property type="entry name" value="UDP-Glycosyltransferase/glycogen phosphorylase"/>
    <property type="match status" value="1"/>
</dbReference>
<evidence type="ECO:0000313" key="4">
    <source>
        <dbReference type="Proteomes" id="UP001055153"/>
    </source>
</evidence>
<feature type="domain" description="Glycosyltransferase subfamily 4-like N-terminal" evidence="2">
    <location>
        <begin position="36"/>
        <end position="202"/>
    </location>
</feature>
<reference evidence="3" key="1">
    <citation type="journal article" date="2021" name="Front. Microbiol.">
        <title>Comprehensive Comparative Genomics and Phenotyping of Methylobacterium Species.</title>
        <authorList>
            <person name="Alessa O."/>
            <person name="Ogura Y."/>
            <person name="Fujitani Y."/>
            <person name="Takami H."/>
            <person name="Hayashi T."/>
            <person name="Sahin N."/>
            <person name="Tani A."/>
        </authorList>
    </citation>
    <scope>NUCLEOTIDE SEQUENCE</scope>
    <source>
        <strain evidence="3">DSM 17168</strain>
    </source>
</reference>
<reference evidence="3" key="2">
    <citation type="submission" date="2021-08" db="EMBL/GenBank/DDBJ databases">
        <authorList>
            <person name="Tani A."/>
            <person name="Ola A."/>
            <person name="Ogura Y."/>
            <person name="Katsura K."/>
            <person name="Hayashi T."/>
        </authorList>
    </citation>
    <scope>NUCLEOTIDE SEQUENCE</scope>
    <source>
        <strain evidence="3">DSM 17168</strain>
    </source>
</reference>
<dbReference type="PANTHER" id="PTHR12526:SF636">
    <property type="entry name" value="BLL3647 PROTEIN"/>
    <property type="match status" value="1"/>
</dbReference>
<accession>A0ABQ4SGT4</accession>
<organism evidence="3 4">
    <name type="scientific">Methylobacterium isbiliense</name>
    <dbReference type="NCBI Taxonomy" id="315478"/>
    <lineage>
        <taxon>Bacteria</taxon>
        <taxon>Pseudomonadati</taxon>
        <taxon>Pseudomonadota</taxon>
        <taxon>Alphaproteobacteria</taxon>
        <taxon>Hyphomicrobiales</taxon>
        <taxon>Methylobacteriaceae</taxon>
        <taxon>Methylobacterium</taxon>
    </lineage>
</organism>
<dbReference type="PANTHER" id="PTHR12526">
    <property type="entry name" value="GLYCOSYLTRANSFERASE"/>
    <property type="match status" value="1"/>
</dbReference>
<evidence type="ECO:0000259" key="1">
    <source>
        <dbReference type="Pfam" id="PF00534"/>
    </source>
</evidence>
<dbReference type="Gene3D" id="3.40.50.2000">
    <property type="entry name" value="Glycogen Phosphorylase B"/>
    <property type="match status" value="2"/>
</dbReference>
<dbReference type="Pfam" id="PF00534">
    <property type="entry name" value="Glycos_transf_1"/>
    <property type="match status" value="1"/>
</dbReference>
<dbReference type="InterPro" id="IPR028098">
    <property type="entry name" value="Glyco_trans_4-like_N"/>
</dbReference>
<gene>
    <name evidence="3" type="primary">mshA_15</name>
    <name evidence="3" type="ORF">GMJLKIPL_3640</name>
</gene>
<dbReference type="InterPro" id="IPR001296">
    <property type="entry name" value="Glyco_trans_1"/>
</dbReference>
<comment type="caution">
    <text evidence="3">The sequence shown here is derived from an EMBL/GenBank/DDBJ whole genome shotgun (WGS) entry which is preliminary data.</text>
</comment>
<dbReference type="RefSeq" id="WP_238236772.1">
    <property type="nucleotide sequence ID" value="NZ_BPQQ01000042.1"/>
</dbReference>
<name>A0ABQ4SGT4_9HYPH</name>